<feature type="domain" description="AB hydrolase-1" evidence="2">
    <location>
        <begin position="80"/>
        <end position="190"/>
    </location>
</feature>
<dbReference type="OrthoDB" id="1817159at2"/>
<dbReference type="PANTHER" id="PTHR43798">
    <property type="entry name" value="MONOACYLGLYCEROL LIPASE"/>
    <property type="match status" value="1"/>
</dbReference>
<dbReference type="SUPFAM" id="SSF53474">
    <property type="entry name" value="alpha/beta-Hydrolases"/>
    <property type="match status" value="1"/>
</dbReference>
<dbReference type="InterPro" id="IPR029058">
    <property type="entry name" value="AB_hydrolase_fold"/>
</dbReference>
<dbReference type="Gene3D" id="3.40.50.1820">
    <property type="entry name" value="alpha/beta hydrolase"/>
    <property type="match status" value="1"/>
</dbReference>
<dbReference type="Pfam" id="PF00561">
    <property type="entry name" value="Abhydrolase_1"/>
    <property type="match status" value="1"/>
</dbReference>
<dbReference type="Proteomes" id="UP000019364">
    <property type="component" value="Unassembled WGS sequence"/>
</dbReference>
<gene>
    <name evidence="3" type="ORF">JCM16418_2932</name>
</gene>
<evidence type="ECO:0000313" key="4">
    <source>
        <dbReference type="Proteomes" id="UP000019364"/>
    </source>
</evidence>
<organism evidence="3 4">
    <name type="scientific">Paenibacillus pini JCM 16418</name>
    <dbReference type="NCBI Taxonomy" id="1236976"/>
    <lineage>
        <taxon>Bacteria</taxon>
        <taxon>Bacillati</taxon>
        <taxon>Bacillota</taxon>
        <taxon>Bacilli</taxon>
        <taxon>Bacillales</taxon>
        <taxon>Paenibacillaceae</taxon>
        <taxon>Paenibacillus</taxon>
    </lineage>
</organism>
<keyword evidence="4" id="KW-1185">Reference proteome</keyword>
<dbReference type="PANTHER" id="PTHR43798:SF33">
    <property type="entry name" value="HYDROLASE, PUTATIVE (AFU_ORTHOLOGUE AFUA_2G14860)-RELATED"/>
    <property type="match status" value="1"/>
</dbReference>
<evidence type="ECO:0000259" key="2">
    <source>
        <dbReference type="Pfam" id="PF00561"/>
    </source>
</evidence>
<dbReference type="eggNOG" id="COG0596">
    <property type="taxonomic scope" value="Bacteria"/>
</dbReference>
<reference evidence="3 4" key="1">
    <citation type="journal article" date="2014" name="Genome Announc.">
        <title>Draft Genome Sequence of Paenibacillus pini JCM 16418T, Isolated from the Rhizosphere of Pine Tree.</title>
        <authorList>
            <person name="Yuki M."/>
            <person name="Oshima K."/>
            <person name="Suda W."/>
            <person name="Oshida Y."/>
            <person name="Kitamura K."/>
            <person name="Iida Y."/>
            <person name="Hattori M."/>
            <person name="Ohkuma M."/>
        </authorList>
    </citation>
    <scope>NUCLEOTIDE SEQUENCE [LARGE SCALE GENOMIC DNA]</scope>
    <source>
        <strain evidence="3 4">JCM 16418</strain>
    </source>
</reference>
<dbReference type="GO" id="GO:0016020">
    <property type="term" value="C:membrane"/>
    <property type="evidence" value="ECO:0007669"/>
    <property type="project" value="TreeGrafter"/>
</dbReference>
<dbReference type="STRING" id="1236976.JCM16418_2932"/>
<comment type="caution">
    <text evidence="3">The sequence shown here is derived from an EMBL/GenBank/DDBJ whole genome shotgun (WGS) entry which is preliminary data.</text>
</comment>
<evidence type="ECO:0000256" key="1">
    <source>
        <dbReference type="SAM" id="Phobius"/>
    </source>
</evidence>
<dbReference type="AlphaFoldDB" id="W7YD40"/>
<proteinExistence type="predicted"/>
<dbReference type="InterPro" id="IPR050266">
    <property type="entry name" value="AB_hydrolase_sf"/>
</dbReference>
<dbReference type="InterPro" id="IPR000073">
    <property type="entry name" value="AB_hydrolase_1"/>
</dbReference>
<accession>W7YD40</accession>
<evidence type="ECO:0000313" key="3">
    <source>
        <dbReference type="EMBL" id="GAF08825.1"/>
    </source>
</evidence>
<sequence length="331" mass="37377">MTQPEDKKKRNGSKLRKLRNILLKIIGVIVIAIVLFLGIVYITNIISTNSEAKKIEPYGQHVSVDGKNMNVFIQGEGKETIVLLPGYGTAAPALDFKPLISELSPYYKVVVIEPFGYGLSDITEKERSIENMVSETHEALQALHIERFILMGHSIAGIYGLDYVNKYPNEVSAFVGIDSSVPTQGGTDDEFPTEAYKLLKKSGFFRLLMKLSPDQLVTPTVDDETREQIRILSLKNMFNSNILSEGENFNHNFKAAQHLTFPKNLPVMFFLQANDTETEGWIPLHEEQVKNSVHGKVMTFDGGHYLHHTQSKEIVKNFRLYMEEIKEGSLK</sequence>
<keyword evidence="1" id="KW-0472">Membrane</keyword>
<keyword evidence="1" id="KW-1133">Transmembrane helix</keyword>
<keyword evidence="1" id="KW-0812">Transmembrane</keyword>
<name>W7YD40_9BACL</name>
<protein>
    <recommendedName>
        <fullName evidence="2">AB hydrolase-1 domain-containing protein</fullName>
    </recommendedName>
</protein>
<feature type="transmembrane region" description="Helical" evidence="1">
    <location>
        <begin position="21"/>
        <end position="42"/>
    </location>
</feature>
<dbReference type="EMBL" id="BAVZ01000008">
    <property type="protein sequence ID" value="GAF08825.1"/>
    <property type="molecule type" value="Genomic_DNA"/>
</dbReference>